<keyword evidence="4 9" id="KW-0378">Hydrolase</keyword>
<evidence type="ECO:0000256" key="3">
    <source>
        <dbReference type="ARBA" id="ARBA00022723"/>
    </source>
</evidence>
<evidence type="ECO:0000256" key="11">
    <source>
        <dbReference type="SAM" id="SignalP"/>
    </source>
</evidence>
<evidence type="ECO:0000256" key="4">
    <source>
        <dbReference type="ARBA" id="ARBA00022801"/>
    </source>
</evidence>
<dbReference type="PANTHER" id="PTHR43126">
    <property type="entry name" value="D-ALANYL-D-ALANINE DIPEPTIDASE"/>
    <property type="match status" value="1"/>
</dbReference>
<keyword evidence="3 9" id="KW-0479">Metal-binding</keyword>
<evidence type="ECO:0000256" key="1">
    <source>
        <dbReference type="ARBA" id="ARBA00001362"/>
    </source>
</evidence>
<feature type="binding site" evidence="9">
    <location>
        <position position="134"/>
    </location>
    <ligand>
        <name>Zn(2+)</name>
        <dbReference type="ChEBI" id="CHEBI:29105"/>
        <note>catalytic</note>
    </ligand>
</feature>
<dbReference type="Pfam" id="PF01427">
    <property type="entry name" value="Peptidase_M15"/>
    <property type="match status" value="2"/>
</dbReference>
<dbReference type="InterPro" id="IPR009045">
    <property type="entry name" value="Zn_M74/Hedgehog-like"/>
</dbReference>
<name>A0A0W0XQF8_9GAMM</name>
<dbReference type="EMBL" id="LNYT01000020">
    <property type="protein sequence ID" value="KTD46837.1"/>
    <property type="molecule type" value="Genomic_DNA"/>
</dbReference>
<organism evidence="12 13">
    <name type="scientific">Legionella rubrilucens</name>
    <dbReference type="NCBI Taxonomy" id="458"/>
    <lineage>
        <taxon>Bacteria</taxon>
        <taxon>Pseudomonadati</taxon>
        <taxon>Pseudomonadota</taxon>
        <taxon>Gammaproteobacteria</taxon>
        <taxon>Legionellales</taxon>
        <taxon>Legionellaceae</taxon>
        <taxon>Legionella</taxon>
    </lineage>
</organism>
<keyword evidence="5 9" id="KW-0862">Zinc</keyword>
<dbReference type="GO" id="GO:0008270">
    <property type="term" value="F:zinc ion binding"/>
    <property type="evidence" value="ECO:0007669"/>
    <property type="project" value="UniProtKB-UniRule"/>
</dbReference>
<sequence>MRPLFVTLLTLLWTAAACALPTGFVYLHPVAPEIIEDLRYASANNFTGQRVPGYRTGRCILTREAARQLALVEKAALKKGYTLKVYDCYRPRRAVKAFYQWSQSSNTATKTWYYPREEKNTLFAKGYISLASGHSRGSTVDLTLVKLNQRGHYPLRINGTCYSKTNQHVDDDSINTGTRFDCLDPSAHVFYRGLTAIQRQNRLLLRQLMMAQGFKPYSKEWWHFTLRNEPYPQTYFDFTVH</sequence>
<dbReference type="InterPro" id="IPR000755">
    <property type="entry name" value="A_A_dipeptidase"/>
</dbReference>
<dbReference type="Proteomes" id="UP000054608">
    <property type="component" value="Unassembled WGS sequence"/>
</dbReference>
<keyword evidence="7 9" id="KW-0482">Metalloprotease</keyword>
<gene>
    <name evidence="9 12" type="primary">ddpX</name>
    <name evidence="12" type="ORF">Lrub_1759</name>
</gene>
<dbReference type="STRING" id="458.Lrub_1759"/>
<reference evidence="12 13" key="1">
    <citation type="submission" date="2015-11" db="EMBL/GenBank/DDBJ databases">
        <title>Genomic analysis of 38 Legionella species identifies large and diverse effector repertoires.</title>
        <authorList>
            <person name="Burstein D."/>
            <person name="Amaro F."/>
            <person name="Zusman T."/>
            <person name="Lifshitz Z."/>
            <person name="Cohen O."/>
            <person name="Gilbert J.A."/>
            <person name="Pupko T."/>
            <person name="Shuman H.A."/>
            <person name="Segal G."/>
        </authorList>
    </citation>
    <scope>NUCLEOTIDE SEQUENCE [LARGE SCALE GENOMIC DNA]</scope>
    <source>
        <strain evidence="12 13">WA-270A-C2</strain>
    </source>
</reference>
<keyword evidence="8 10" id="KW-0961">Cell wall biogenesis/degradation</keyword>
<feature type="site" description="Transition state stabilizer" evidence="9">
    <location>
        <position position="90"/>
    </location>
</feature>
<comment type="cofactor">
    <cofactor evidence="9">
        <name>Zn(2+)</name>
        <dbReference type="ChEBI" id="CHEBI:29105"/>
    </cofactor>
    <text evidence="9">Binds 1 zinc ion per subunit.</text>
</comment>
<feature type="binding site" evidence="9">
    <location>
        <position position="141"/>
    </location>
    <ligand>
        <name>Zn(2+)</name>
        <dbReference type="ChEBI" id="CHEBI:29105"/>
        <note>catalytic</note>
    </ligand>
</feature>
<dbReference type="RefSeq" id="WP_058531840.1">
    <property type="nucleotide sequence ID" value="NZ_CAAAIN010000005.1"/>
</dbReference>
<proteinExistence type="inferred from homology"/>
<dbReference type="EC" id="3.4.13.22" evidence="9 10"/>
<dbReference type="PATRIC" id="fig|458.5.peg.1834"/>
<evidence type="ECO:0000256" key="2">
    <source>
        <dbReference type="ARBA" id="ARBA00022670"/>
    </source>
</evidence>
<evidence type="ECO:0000256" key="5">
    <source>
        <dbReference type="ARBA" id="ARBA00022833"/>
    </source>
</evidence>
<dbReference type="CDD" id="cd14817">
    <property type="entry name" value="D-Ala-D-Ala_dipeptidase_VanX"/>
    <property type="match status" value="1"/>
</dbReference>
<keyword evidence="13" id="KW-1185">Reference proteome</keyword>
<evidence type="ECO:0000256" key="10">
    <source>
        <dbReference type="PIRNR" id="PIRNR026671"/>
    </source>
</evidence>
<dbReference type="Gene3D" id="3.30.1380.10">
    <property type="match status" value="1"/>
</dbReference>
<keyword evidence="11" id="KW-0732">Signal</keyword>
<evidence type="ECO:0000256" key="6">
    <source>
        <dbReference type="ARBA" id="ARBA00022997"/>
    </source>
</evidence>
<dbReference type="GO" id="GO:0160237">
    <property type="term" value="F:D-Ala-D-Ala dipeptidase activity"/>
    <property type="evidence" value="ECO:0007669"/>
    <property type="project" value="UniProtKB-EC"/>
</dbReference>
<keyword evidence="2 9" id="KW-0645">Protease</keyword>
<evidence type="ECO:0000313" key="13">
    <source>
        <dbReference type="Proteomes" id="UP000054608"/>
    </source>
</evidence>
<comment type="catalytic activity">
    <reaction evidence="1 9 10">
        <text>D-alanyl-D-alanine + H2O = 2 D-alanine</text>
        <dbReference type="Rhea" id="RHEA:20661"/>
        <dbReference type="ChEBI" id="CHEBI:15377"/>
        <dbReference type="ChEBI" id="CHEBI:57416"/>
        <dbReference type="ChEBI" id="CHEBI:57822"/>
        <dbReference type="EC" id="3.4.13.22"/>
    </reaction>
</comment>
<comment type="similarity">
    <text evidence="9 10">Belongs to the peptidase M15D family.</text>
</comment>
<dbReference type="GO" id="GO:0006508">
    <property type="term" value="P:proteolysis"/>
    <property type="evidence" value="ECO:0007669"/>
    <property type="project" value="UniProtKB-KW"/>
</dbReference>
<evidence type="ECO:0000256" key="8">
    <source>
        <dbReference type="ARBA" id="ARBA00023316"/>
    </source>
</evidence>
<comment type="function">
    <text evidence="9 10">Catalyzes hydrolysis of the D-alanyl-D-alanine dipeptide.</text>
</comment>
<dbReference type="PROSITE" id="PS51257">
    <property type="entry name" value="PROKAR_LIPOPROTEIN"/>
    <property type="match status" value="1"/>
</dbReference>
<feature type="chain" id="PRO_5006916771" description="D-alanyl-D-alanine dipeptidase" evidence="11">
    <location>
        <begin position="20"/>
        <end position="241"/>
    </location>
</feature>
<accession>A0A0W0XQF8</accession>
<dbReference type="OrthoDB" id="9801430at2"/>
<dbReference type="GO" id="GO:0008237">
    <property type="term" value="F:metallopeptidase activity"/>
    <property type="evidence" value="ECO:0007669"/>
    <property type="project" value="UniProtKB-KW"/>
</dbReference>
<dbReference type="GO" id="GO:0071555">
    <property type="term" value="P:cell wall organization"/>
    <property type="evidence" value="ECO:0007669"/>
    <property type="project" value="UniProtKB-KW"/>
</dbReference>
<dbReference type="AlphaFoldDB" id="A0A0W0XQF8"/>
<protein>
    <recommendedName>
        <fullName evidence="9 10">D-alanyl-D-alanine dipeptidase</fullName>
        <shortName evidence="9 10">D-Ala-D-Ala dipeptidase</shortName>
        <ecNumber evidence="9 10">3.4.13.22</ecNumber>
    </recommendedName>
</protein>
<keyword evidence="6 9" id="KW-0224">Dipeptidase</keyword>
<feature type="binding site" evidence="9">
    <location>
        <position position="223"/>
    </location>
    <ligand>
        <name>Zn(2+)</name>
        <dbReference type="ChEBI" id="CHEBI:29105"/>
        <note>catalytic</note>
    </ligand>
</feature>
<dbReference type="SUPFAM" id="SSF55166">
    <property type="entry name" value="Hedgehog/DD-peptidase"/>
    <property type="match status" value="1"/>
</dbReference>
<comment type="caution">
    <text evidence="12">The sequence shown here is derived from an EMBL/GenBank/DDBJ whole genome shotgun (WGS) entry which is preliminary data.</text>
</comment>
<evidence type="ECO:0000256" key="9">
    <source>
        <dbReference type="HAMAP-Rule" id="MF_01924"/>
    </source>
</evidence>
<feature type="active site" description="Proton donor/acceptor" evidence="9">
    <location>
        <position position="220"/>
    </location>
</feature>
<dbReference type="PANTHER" id="PTHR43126:SF1">
    <property type="entry name" value="D-ALANYL-D-ALANINE DIPEPTIDASE"/>
    <property type="match status" value="1"/>
</dbReference>
<feature type="signal peptide" evidence="11">
    <location>
        <begin position="1"/>
        <end position="19"/>
    </location>
</feature>
<dbReference type="HAMAP" id="MF_01924">
    <property type="entry name" value="A_A_dipeptidase"/>
    <property type="match status" value="1"/>
</dbReference>
<evidence type="ECO:0000256" key="7">
    <source>
        <dbReference type="ARBA" id="ARBA00023049"/>
    </source>
</evidence>
<dbReference type="PIRSF" id="PIRSF026671">
    <property type="entry name" value="AA_dipeptidase"/>
    <property type="match status" value="1"/>
</dbReference>
<evidence type="ECO:0000313" key="12">
    <source>
        <dbReference type="EMBL" id="KTD46837.1"/>
    </source>
</evidence>